<proteinExistence type="predicted"/>
<dbReference type="EMBL" id="DPOP01000138">
    <property type="protein sequence ID" value="HCW68946.1"/>
    <property type="molecule type" value="Genomic_DNA"/>
</dbReference>
<feature type="non-terminal residue" evidence="1">
    <location>
        <position position="1"/>
    </location>
</feature>
<gene>
    <name evidence="1" type="ORF">DHR80_17450</name>
</gene>
<sequence length="46" mass="5224">ETALWKSYAPLAAVNPRFSLKRVTKAADIFPVFRELFAKNRAEAKT</sequence>
<name>A0A3D5NC04_9PROT</name>
<protein>
    <submittedName>
        <fullName evidence="1">Uncharacterized protein</fullName>
    </submittedName>
</protein>
<reference evidence="1 2" key="1">
    <citation type="journal article" date="2018" name="Nat. Biotechnol.">
        <title>A standardized bacterial taxonomy based on genome phylogeny substantially revises the tree of life.</title>
        <authorList>
            <person name="Parks D.H."/>
            <person name="Chuvochina M."/>
            <person name="Waite D.W."/>
            <person name="Rinke C."/>
            <person name="Skarshewski A."/>
            <person name="Chaumeil P.A."/>
            <person name="Hugenholtz P."/>
        </authorList>
    </citation>
    <scope>NUCLEOTIDE SEQUENCE [LARGE SCALE GENOMIC DNA]</scope>
    <source>
        <strain evidence="1">UBA9881</strain>
    </source>
</reference>
<dbReference type="Proteomes" id="UP000264179">
    <property type="component" value="Unassembled WGS sequence"/>
</dbReference>
<dbReference type="AlphaFoldDB" id="A0A3D5NC04"/>
<organism evidence="1 2">
    <name type="scientific">Thalassospira lucentensis</name>
    <dbReference type="NCBI Taxonomy" id="168935"/>
    <lineage>
        <taxon>Bacteria</taxon>
        <taxon>Pseudomonadati</taxon>
        <taxon>Pseudomonadota</taxon>
        <taxon>Alphaproteobacteria</taxon>
        <taxon>Rhodospirillales</taxon>
        <taxon>Thalassospiraceae</taxon>
        <taxon>Thalassospira</taxon>
    </lineage>
</organism>
<evidence type="ECO:0000313" key="1">
    <source>
        <dbReference type="EMBL" id="HCW68946.1"/>
    </source>
</evidence>
<evidence type="ECO:0000313" key="2">
    <source>
        <dbReference type="Proteomes" id="UP000264179"/>
    </source>
</evidence>
<accession>A0A3D5NC04</accession>
<comment type="caution">
    <text evidence="1">The sequence shown here is derived from an EMBL/GenBank/DDBJ whole genome shotgun (WGS) entry which is preliminary data.</text>
</comment>